<dbReference type="CDD" id="cd07185">
    <property type="entry name" value="OmpA_C-like"/>
    <property type="match status" value="1"/>
</dbReference>
<dbReference type="AlphaFoldDB" id="A0A2I1N9Z4"/>
<dbReference type="InterPro" id="IPR006665">
    <property type="entry name" value="OmpA-like"/>
</dbReference>
<evidence type="ECO:0000313" key="7">
    <source>
        <dbReference type="Proteomes" id="UP000234639"/>
    </source>
</evidence>
<dbReference type="Gene3D" id="3.30.1330.60">
    <property type="entry name" value="OmpA-like domain"/>
    <property type="match status" value="1"/>
</dbReference>
<keyword evidence="2 4" id="KW-0472">Membrane</keyword>
<dbReference type="InterPro" id="IPR006664">
    <property type="entry name" value="OMP_bac"/>
</dbReference>
<evidence type="ECO:0000256" key="4">
    <source>
        <dbReference type="PROSITE-ProRule" id="PRU00473"/>
    </source>
</evidence>
<proteinExistence type="predicted"/>
<comment type="caution">
    <text evidence="6">The sequence shown here is derived from an EMBL/GenBank/DDBJ whole genome shotgun (WGS) entry which is preliminary data.</text>
</comment>
<dbReference type="SUPFAM" id="SSF103088">
    <property type="entry name" value="OmpA-like"/>
    <property type="match status" value="1"/>
</dbReference>
<dbReference type="EMBL" id="PKHU01000004">
    <property type="protein sequence ID" value="PKZ29181.1"/>
    <property type="molecule type" value="Genomic_DNA"/>
</dbReference>
<evidence type="ECO:0000256" key="3">
    <source>
        <dbReference type="ARBA" id="ARBA00023237"/>
    </source>
</evidence>
<sequence>MEVFLGMVVVIFGLTIGVEKSEILLLDSGKPSAIIIQAKDKNTTLNSVNSYMEISNVKAFESKKKTLKEDEVKKRYYTLLKDGVIPPKSYLLYFTDGSNLTENSAKKIDEIRQTIKDRMPCNVSIIGHADTYGSDKINEKVSLDRAQSIAKNFKDLNISKLEIVSFGEKNLLVKTKDGVIEPKNRRVEIQIR</sequence>
<accession>A0A2I1N9Z4</accession>
<dbReference type="InterPro" id="IPR036737">
    <property type="entry name" value="OmpA-like_sf"/>
</dbReference>
<dbReference type="Pfam" id="PF00691">
    <property type="entry name" value="OmpA"/>
    <property type="match status" value="1"/>
</dbReference>
<dbReference type="Proteomes" id="UP000234639">
    <property type="component" value="Unassembled WGS sequence"/>
</dbReference>
<organism evidence="6 7">
    <name type="scientific">Campylobacter ureolyticus</name>
    <dbReference type="NCBI Taxonomy" id="827"/>
    <lineage>
        <taxon>Bacteria</taxon>
        <taxon>Pseudomonadati</taxon>
        <taxon>Campylobacterota</taxon>
        <taxon>Epsilonproteobacteria</taxon>
        <taxon>Campylobacterales</taxon>
        <taxon>Campylobacteraceae</taxon>
        <taxon>Campylobacter</taxon>
    </lineage>
</organism>
<dbReference type="PANTHER" id="PTHR30329:SF21">
    <property type="entry name" value="LIPOPROTEIN YIAD-RELATED"/>
    <property type="match status" value="1"/>
</dbReference>
<evidence type="ECO:0000259" key="5">
    <source>
        <dbReference type="PROSITE" id="PS51123"/>
    </source>
</evidence>
<evidence type="ECO:0000256" key="1">
    <source>
        <dbReference type="ARBA" id="ARBA00004442"/>
    </source>
</evidence>
<dbReference type="PROSITE" id="PS51123">
    <property type="entry name" value="OMPA_2"/>
    <property type="match status" value="1"/>
</dbReference>
<reference evidence="6 7" key="1">
    <citation type="submission" date="2017-12" db="EMBL/GenBank/DDBJ databases">
        <title>Phylogenetic diversity of female urinary microbiome.</title>
        <authorList>
            <person name="Thomas-White K."/>
            <person name="Wolfe A.J."/>
        </authorList>
    </citation>
    <scope>NUCLEOTIDE SEQUENCE [LARGE SCALE GENOMIC DNA]</scope>
    <source>
        <strain evidence="6 7">UMB0112</strain>
    </source>
</reference>
<dbReference type="RefSeq" id="WP_101637236.1">
    <property type="nucleotide sequence ID" value="NZ_PKHU01000004.1"/>
</dbReference>
<keyword evidence="3" id="KW-0998">Cell outer membrane</keyword>
<comment type="subcellular location">
    <subcellularLocation>
        <location evidence="1">Cell outer membrane</location>
    </subcellularLocation>
</comment>
<name>A0A2I1N9Z4_9BACT</name>
<evidence type="ECO:0000313" key="6">
    <source>
        <dbReference type="EMBL" id="PKZ29181.1"/>
    </source>
</evidence>
<gene>
    <name evidence="6" type="ORF">CYJ41_04910</name>
</gene>
<dbReference type="InterPro" id="IPR050330">
    <property type="entry name" value="Bact_OuterMem_StrucFunc"/>
</dbReference>
<protein>
    <submittedName>
        <fullName evidence="6">OmpA family protein</fullName>
    </submittedName>
</protein>
<feature type="domain" description="OmpA-like" evidence="5">
    <location>
        <begin position="80"/>
        <end position="192"/>
    </location>
</feature>
<dbReference type="GO" id="GO:0009279">
    <property type="term" value="C:cell outer membrane"/>
    <property type="evidence" value="ECO:0007669"/>
    <property type="project" value="UniProtKB-SubCell"/>
</dbReference>
<dbReference type="PRINTS" id="PR01021">
    <property type="entry name" value="OMPADOMAIN"/>
</dbReference>
<dbReference type="PANTHER" id="PTHR30329">
    <property type="entry name" value="STATOR ELEMENT OF FLAGELLAR MOTOR COMPLEX"/>
    <property type="match status" value="1"/>
</dbReference>
<evidence type="ECO:0000256" key="2">
    <source>
        <dbReference type="ARBA" id="ARBA00023136"/>
    </source>
</evidence>